<keyword evidence="2" id="KW-0732">Signal</keyword>
<dbReference type="EMBL" id="VOMB01000020">
    <property type="protein sequence ID" value="MBU9765571.1"/>
    <property type="molecule type" value="Genomic_DNA"/>
</dbReference>
<protein>
    <recommendedName>
        <fullName evidence="5">Intersectin-EH binding protein Ibp1</fullName>
    </recommendedName>
</protein>
<feature type="region of interest" description="Disordered" evidence="1">
    <location>
        <begin position="83"/>
        <end position="108"/>
    </location>
</feature>
<keyword evidence="4" id="KW-1185">Reference proteome</keyword>
<comment type="caution">
    <text evidence="3">The sequence shown here is derived from an EMBL/GenBank/DDBJ whole genome shotgun (WGS) entry which is preliminary data.</text>
</comment>
<proteinExistence type="predicted"/>
<accession>A0ABS6KPT7</accession>
<organism evidence="3 4">
    <name type="scientific">[Mycobacterium] fortunisiensis</name>
    <dbReference type="NCBI Taxonomy" id="2600579"/>
    <lineage>
        <taxon>Bacteria</taxon>
        <taxon>Bacillati</taxon>
        <taxon>Actinomycetota</taxon>
        <taxon>Actinomycetes</taxon>
        <taxon>Mycobacteriales</taxon>
        <taxon>Mycobacteriaceae</taxon>
        <taxon>Mycolicibacterium</taxon>
    </lineage>
</organism>
<reference evidence="3 4" key="1">
    <citation type="journal article" date="2021" name="Sci. Rep.">
        <title>Phenotypic and genomic hallmarks of a novel, potentially pathogenic rapidly growing Mycobacterium species related to the Mycobacterium fortuitum complex.</title>
        <authorList>
            <person name="Gharbi R."/>
            <person name="Khanna V."/>
            <person name="Frigui W."/>
            <person name="Mhenni B."/>
            <person name="Brosch R."/>
            <person name="Mardassi H."/>
        </authorList>
    </citation>
    <scope>NUCLEOTIDE SEQUENCE [LARGE SCALE GENOMIC DNA]</scope>
    <source>
        <strain evidence="3 4">TNTM28</strain>
    </source>
</reference>
<feature type="chain" id="PRO_5046268789" description="Intersectin-EH binding protein Ibp1" evidence="2">
    <location>
        <begin position="28"/>
        <end position="108"/>
    </location>
</feature>
<evidence type="ECO:0000313" key="3">
    <source>
        <dbReference type="EMBL" id="MBU9765571.1"/>
    </source>
</evidence>
<evidence type="ECO:0000313" key="4">
    <source>
        <dbReference type="Proteomes" id="UP000812982"/>
    </source>
</evidence>
<evidence type="ECO:0008006" key="5">
    <source>
        <dbReference type="Google" id="ProtNLM"/>
    </source>
</evidence>
<feature type="signal peptide" evidence="2">
    <location>
        <begin position="1"/>
        <end position="27"/>
    </location>
</feature>
<dbReference type="Proteomes" id="UP000812982">
    <property type="component" value="Unassembled WGS sequence"/>
</dbReference>
<evidence type="ECO:0000256" key="2">
    <source>
        <dbReference type="SAM" id="SignalP"/>
    </source>
</evidence>
<dbReference type="RefSeq" id="WP_217159305.1">
    <property type="nucleotide sequence ID" value="NZ_VOMB01000020.1"/>
</dbReference>
<gene>
    <name evidence="3" type="ORF">FR943_17170</name>
</gene>
<evidence type="ECO:0000256" key="1">
    <source>
        <dbReference type="SAM" id="MobiDB-lite"/>
    </source>
</evidence>
<name>A0ABS6KPT7_9MYCO</name>
<sequence length="108" mass="10781">MLIRTRAPELLLATLCSAVLASAVVTAAPSAHSAPCPGGAVLDPITGVCWSQNDPTNTLGRSGNNSCMPGRLGLCLGALQNTPTPGSALKTQPPAGPAPRSGPKGTWP</sequence>